<name>A0A0A9DLM0_ARUDO</name>
<protein>
    <submittedName>
        <fullName evidence="2">Uncharacterized protein</fullName>
    </submittedName>
</protein>
<reference evidence="2" key="1">
    <citation type="submission" date="2014-09" db="EMBL/GenBank/DDBJ databases">
        <authorList>
            <person name="Magalhaes I.L.F."/>
            <person name="Oliveira U."/>
            <person name="Santos F.R."/>
            <person name="Vidigal T.H.D.A."/>
            <person name="Brescovit A.D."/>
            <person name="Santos A.J."/>
        </authorList>
    </citation>
    <scope>NUCLEOTIDE SEQUENCE</scope>
    <source>
        <tissue evidence="2">Shoot tissue taken approximately 20 cm above the soil surface</tissue>
    </source>
</reference>
<keyword evidence="1" id="KW-1133">Transmembrane helix</keyword>
<evidence type="ECO:0000313" key="2">
    <source>
        <dbReference type="EMBL" id="JAD86560.1"/>
    </source>
</evidence>
<dbReference type="AlphaFoldDB" id="A0A0A9DLM0"/>
<dbReference type="PROSITE" id="PS51257">
    <property type="entry name" value="PROKAR_LIPOPROTEIN"/>
    <property type="match status" value="1"/>
</dbReference>
<feature type="transmembrane region" description="Helical" evidence="1">
    <location>
        <begin position="20"/>
        <end position="39"/>
    </location>
</feature>
<proteinExistence type="predicted"/>
<sequence>MTAVSRWDKEEERCGLSKYLLAYYYFSISCYCCVAACMIEKSIRLHLSFHPKYLY</sequence>
<dbReference type="EMBL" id="GBRH01211335">
    <property type="protein sequence ID" value="JAD86560.1"/>
    <property type="molecule type" value="Transcribed_RNA"/>
</dbReference>
<evidence type="ECO:0000256" key="1">
    <source>
        <dbReference type="SAM" id="Phobius"/>
    </source>
</evidence>
<reference evidence="2" key="2">
    <citation type="journal article" date="2015" name="Data Brief">
        <title>Shoot transcriptome of the giant reed, Arundo donax.</title>
        <authorList>
            <person name="Barrero R.A."/>
            <person name="Guerrero F.D."/>
            <person name="Moolhuijzen P."/>
            <person name="Goolsby J.A."/>
            <person name="Tidwell J."/>
            <person name="Bellgard S.E."/>
            <person name="Bellgard M.I."/>
        </authorList>
    </citation>
    <scope>NUCLEOTIDE SEQUENCE</scope>
    <source>
        <tissue evidence="2">Shoot tissue taken approximately 20 cm above the soil surface</tissue>
    </source>
</reference>
<keyword evidence="1" id="KW-0472">Membrane</keyword>
<accession>A0A0A9DLM0</accession>
<keyword evidence="1" id="KW-0812">Transmembrane</keyword>
<organism evidence="2">
    <name type="scientific">Arundo donax</name>
    <name type="common">Giant reed</name>
    <name type="synonym">Donax arundinaceus</name>
    <dbReference type="NCBI Taxonomy" id="35708"/>
    <lineage>
        <taxon>Eukaryota</taxon>
        <taxon>Viridiplantae</taxon>
        <taxon>Streptophyta</taxon>
        <taxon>Embryophyta</taxon>
        <taxon>Tracheophyta</taxon>
        <taxon>Spermatophyta</taxon>
        <taxon>Magnoliopsida</taxon>
        <taxon>Liliopsida</taxon>
        <taxon>Poales</taxon>
        <taxon>Poaceae</taxon>
        <taxon>PACMAD clade</taxon>
        <taxon>Arundinoideae</taxon>
        <taxon>Arundineae</taxon>
        <taxon>Arundo</taxon>
    </lineage>
</organism>